<evidence type="ECO:0000256" key="5">
    <source>
        <dbReference type="PIRSR" id="PIRSR000137-2"/>
    </source>
</evidence>
<comment type="similarity">
    <text evidence="2">Belongs to the GMC oxidoreductase family.</text>
</comment>
<keyword evidence="3" id="KW-0285">Flavoprotein</keyword>
<reference evidence="8" key="1">
    <citation type="submission" date="2024-05" db="EMBL/GenBank/DDBJ databases">
        <title>The Natural Products Discovery Center: Release of the First 8490 Sequenced Strains for Exploring Actinobacteria Biosynthetic Diversity.</title>
        <authorList>
            <person name="Kalkreuter E."/>
            <person name="Kautsar S.A."/>
            <person name="Yang D."/>
            <person name="Bader C.D."/>
            <person name="Teijaro C.N."/>
            <person name="Fluegel L."/>
            <person name="Davis C.M."/>
            <person name="Simpson J.R."/>
            <person name="Lauterbach L."/>
            <person name="Steele A.D."/>
            <person name="Gui C."/>
            <person name="Meng S."/>
            <person name="Li G."/>
            <person name="Viehrig K."/>
            <person name="Ye F."/>
            <person name="Su P."/>
            <person name="Kiefer A.F."/>
            <person name="Nichols A."/>
            <person name="Cepeda A.J."/>
            <person name="Yan W."/>
            <person name="Fan B."/>
            <person name="Jiang Y."/>
            <person name="Adhikari A."/>
            <person name="Zheng C.-J."/>
            <person name="Schuster L."/>
            <person name="Cowan T.M."/>
            <person name="Smanski M.J."/>
            <person name="Chevrette M.G."/>
            <person name="de Carvalho L.P.S."/>
            <person name="Shen B."/>
        </authorList>
    </citation>
    <scope>NUCLEOTIDE SEQUENCE</scope>
    <source>
        <strain evidence="8">NPDC080035</strain>
    </source>
</reference>
<feature type="binding site" evidence="5">
    <location>
        <position position="89"/>
    </location>
    <ligand>
        <name>FAD</name>
        <dbReference type="ChEBI" id="CHEBI:57692"/>
    </ligand>
</feature>
<feature type="domain" description="Glucose-methanol-choline oxidoreductase C-terminal" evidence="7">
    <location>
        <begin position="370"/>
        <end position="489"/>
    </location>
</feature>
<dbReference type="Gene3D" id="3.30.410.40">
    <property type="match status" value="1"/>
</dbReference>
<organism evidence="8">
    <name type="scientific">Leifsonia sp. NPDC080035</name>
    <dbReference type="NCBI Taxonomy" id="3143936"/>
    <lineage>
        <taxon>Bacteria</taxon>
        <taxon>Bacillati</taxon>
        <taxon>Actinomycetota</taxon>
        <taxon>Actinomycetes</taxon>
        <taxon>Micrococcales</taxon>
        <taxon>Microbacteriaceae</taxon>
        <taxon>Leifsonia</taxon>
    </lineage>
</organism>
<evidence type="ECO:0000313" key="8">
    <source>
        <dbReference type="EMBL" id="XBM47329.1"/>
    </source>
</evidence>
<dbReference type="AlphaFoldDB" id="A0AAU7GBK4"/>
<dbReference type="PANTHER" id="PTHR11552">
    <property type="entry name" value="GLUCOSE-METHANOL-CHOLINE GMC OXIDOREDUCTASE"/>
    <property type="match status" value="1"/>
</dbReference>
<dbReference type="GO" id="GO:0016614">
    <property type="term" value="F:oxidoreductase activity, acting on CH-OH group of donors"/>
    <property type="evidence" value="ECO:0007669"/>
    <property type="project" value="InterPro"/>
</dbReference>
<dbReference type="Pfam" id="PF05199">
    <property type="entry name" value="GMC_oxred_C"/>
    <property type="match status" value="1"/>
</dbReference>
<dbReference type="InterPro" id="IPR000172">
    <property type="entry name" value="GMC_OxRdtase_N"/>
</dbReference>
<dbReference type="EC" id="1.-.-.-" evidence="8"/>
<name>A0AAU7GBK4_9MICO</name>
<dbReference type="RefSeq" id="WP_348787302.1">
    <property type="nucleotide sequence ID" value="NZ_CP157390.1"/>
</dbReference>
<evidence type="ECO:0000256" key="3">
    <source>
        <dbReference type="ARBA" id="ARBA00022630"/>
    </source>
</evidence>
<proteinExistence type="inferred from homology"/>
<sequence>MMADAARGFDAVVVGGGSAGCVVAERLSRDPSRRVLLVEAGMVPGASEGFPPDLMDSASVAGIADPRFVWRFPGVLTAQRPYDTVRGRVAGGSSTVNGGYFIRPTRADLLEWAAIGGSHWSPGRVLPLLRALEDDRDFAASAVHGTGGPFPVHRDGADTPIARTFAAAAARLGFPPEPDKNAWAEPGIGPVPRNVRDGARVNAASAILLPILDRPNLTVVGDTEVRRVTTAAGRTTGVEIRGPAGGQSITAPQVVLCAGAIASARLLLVSGVGPAAELDRLGIPVVVDAPRIGAGFGDHPQLVVQWRPRHAVPAPDGSWLGAALHTEGAELLATLVSPSALVGGPDDGTRTLMTSVMAPRNGGRLAVVAETGEATLDYGYLATAQDRRRLRELLRLTAELLHSKEWRSEADWTDLPSRFDLNDDDALDAWIRGRIGTSLHTCGTVPFGGDDAPVDGWGRLRGLEGLVVADTSILPAAPRRGPAVSALLVGSVIGSALAGITTSPDDQD</sequence>
<feature type="domain" description="Glucose-methanol-choline oxidoreductase N-terminal" evidence="6">
    <location>
        <begin position="9"/>
        <end position="300"/>
    </location>
</feature>
<comment type="cofactor">
    <cofactor evidence="1 5">
        <name>FAD</name>
        <dbReference type="ChEBI" id="CHEBI:57692"/>
    </cofactor>
</comment>
<evidence type="ECO:0000259" key="7">
    <source>
        <dbReference type="Pfam" id="PF05199"/>
    </source>
</evidence>
<dbReference type="InterPro" id="IPR012132">
    <property type="entry name" value="GMC_OxRdtase"/>
</dbReference>
<dbReference type="PANTHER" id="PTHR11552:SF147">
    <property type="entry name" value="CHOLINE DEHYDROGENASE, MITOCHONDRIAL"/>
    <property type="match status" value="1"/>
</dbReference>
<protein>
    <submittedName>
        <fullName evidence="8">Mycofactocin system GMC family oxidoreductase MftG</fullName>
        <ecNumber evidence="8">1.-.-.-</ecNumber>
    </submittedName>
</protein>
<keyword evidence="8" id="KW-0560">Oxidoreductase</keyword>
<dbReference type="NCBIfam" id="TIGR03970">
    <property type="entry name" value="Rv0697"/>
    <property type="match status" value="1"/>
</dbReference>
<dbReference type="GO" id="GO:0050660">
    <property type="term" value="F:flavin adenine dinucleotide binding"/>
    <property type="evidence" value="ECO:0007669"/>
    <property type="project" value="InterPro"/>
</dbReference>
<dbReference type="Gene3D" id="3.50.50.60">
    <property type="entry name" value="FAD/NAD(P)-binding domain"/>
    <property type="match status" value="1"/>
</dbReference>
<dbReference type="Pfam" id="PF00732">
    <property type="entry name" value="GMC_oxred_N"/>
    <property type="match status" value="1"/>
</dbReference>
<dbReference type="SUPFAM" id="SSF54373">
    <property type="entry name" value="FAD-linked reductases, C-terminal domain"/>
    <property type="match status" value="1"/>
</dbReference>
<dbReference type="InterPro" id="IPR007867">
    <property type="entry name" value="GMC_OxRtase_C"/>
</dbReference>
<keyword evidence="4 5" id="KW-0274">FAD</keyword>
<dbReference type="EMBL" id="CP157390">
    <property type="protein sequence ID" value="XBM47329.1"/>
    <property type="molecule type" value="Genomic_DNA"/>
</dbReference>
<evidence type="ECO:0000259" key="6">
    <source>
        <dbReference type="Pfam" id="PF00732"/>
    </source>
</evidence>
<dbReference type="InterPro" id="IPR036188">
    <property type="entry name" value="FAD/NAD-bd_sf"/>
</dbReference>
<dbReference type="PROSITE" id="PS51257">
    <property type="entry name" value="PROKAR_LIPOPROTEIN"/>
    <property type="match status" value="1"/>
</dbReference>
<evidence type="ECO:0000256" key="1">
    <source>
        <dbReference type="ARBA" id="ARBA00001974"/>
    </source>
</evidence>
<evidence type="ECO:0000256" key="4">
    <source>
        <dbReference type="ARBA" id="ARBA00022827"/>
    </source>
</evidence>
<feature type="binding site" evidence="5">
    <location>
        <position position="225"/>
    </location>
    <ligand>
        <name>FAD</name>
        <dbReference type="ChEBI" id="CHEBI:57692"/>
    </ligand>
</feature>
<dbReference type="SUPFAM" id="SSF51905">
    <property type="entry name" value="FAD/NAD(P)-binding domain"/>
    <property type="match status" value="1"/>
</dbReference>
<dbReference type="PIRSF" id="PIRSF000137">
    <property type="entry name" value="Alcohol_oxidase"/>
    <property type="match status" value="1"/>
</dbReference>
<accession>A0AAU7GBK4</accession>
<evidence type="ECO:0000256" key="2">
    <source>
        <dbReference type="ARBA" id="ARBA00010790"/>
    </source>
</evidence>
<gene>
    <name evidence="8" type="primary">mftG</name>
    <name evidence="8" type="ORF">AAME72_14730</name>
</gene>
<dbReference type="InterPro" id="IPR023978">
    <property type="entry name" value="GMC_oxidoreductase_bact"/>
</dbReference>